<gene>
    <name evidence="11" type="ORF">HGA10_27165</name>
</gene>
<evidence type="ECO:0000256" key="5">
    <source>
        <dbReference type="ARBA" id="ARBA00023235"/>
    </source>
</evidence>
<evidence type="ECO:0000313" key="11">
    <source>
        <dbReference type="EMBL" id="NKX90970.1"/>
    </source>
</evidence>
<name>A0A846WEF0_9NOCA</name>
<proteinExistence type="predicted"/>
<dbReference type="GO" id="GO:0016787">
    <property type="term" value="F:hydrolase activity"/>
    <property type="evidence" value="ECO:0007669"/>
    <property type="project" value="UniProtKB-UniRule"/>
</dbReference>
<sequence>MAHVIMTKTSGSADELEGAIKRRAHDFLYSVQDDEPAASTLIEEVPGATDERVRLGRIGLGHSAILFYVAPAGGEGSYVYMGAWPDATAAELAPRAGLKVNPVNGVLELIIADTEEPAPTQQPKPAVKPGYLADLGFTTTQLTDDLGLDAKLAERVLAASDDHVINEIAAEIDGWQGDAVLELACGTSIDEIRAKLRLTENPVDPTLGEDEQILQALEHPASKIRFAYIGDNTEELRRVIEGGSFAAWRTFLHPEQRAYAEKRYNGAFRLSGGAGTGKTVVALHRARNLWRRNPNARVVLTTFNRTLARQLQADLEALDPGVQIASKPGEVGIYIDGVDKLASDVLARAGDLAPIFATVLGSATSLPPRRTDTGKVWREITRTVETDLDSRLVTPGFLESEYTAVVLANKVTTVAEYAKVARAGRGVRLNRAQRIAVWKLMEAFRRRSRMDGTVSFPEVLALAAEYLRQRSAAGEFIADHVIIDEAQDLHATHWAMLRALVAEGPDDLFIAEDSHQRIFGQPVVLGRLGVKIVGRSRRLTLNYRTTAQNLRFAIDILSGGEYHDLEEAEESTHGYRSARTGPEPMLLACDSLAAELEQVAGRVRQWLDGGEEPSNIALLTRGKNDRSQFVRALGERGIEARVLDDNPAGPGHVQVLTMHRSKGMEFAKVILAGVDDAHVPAKSVLNEAPEEERGEAELRERSLLYVAASRARDQLVVTWNGRRSELLANT</sequence>
<keyword evidence="12" id="KW-1185">Reference proteome</keyword>
<dbReference type="PANTHER" id="PTHR11070">
    <property type="entry name" value="UVRD / RECB / PCRA DNA HELICASE FAMILY MEMBER"/>
    <property type="match status" value="1"/>
</dbReference>
<dbReference type="PROSITE" id="PS51198">
    <property type="entry name" value="UVRD_HELICASE_ATP_BIND"/>
    <property type="match status" value="1"/>
</dbReference>
<keyword evidence="3 9" id="KW-0347">Helicase</keyword>
<dbReference type="SUPFAM" id="SSF52540">
    <property type="entry name" value="P-loop containing nucleoside triphosphate hydrolases"/>
    <property type="match status" value="1"/>
</dbReference>
<evidence type="ECO:0000256" key="7">
    <source>
        <dbReference type="ARBA" id="ARBA00034808"/>
    </source>
</evidence>
<comment type="caution">
    <text evidence="11">The sequence shown here is derived from an EMBL/GenBank/DDBJ whole genome shotgun (WGS) entry which is preliminary data.</text>
</comment>
<keyword evidence="2 9" id="KW-0378">Hydrolase</keyword>
<feature type="domain" description="UvrD-like helicase ATP-binding" evidence="10">
    <location>
        <begin position="251"/>
        <end position="572"/>
    </location>
</feature>
<dbReference type="GO" id="GO:0043138">
    <property type="term" value="F:3'-5' DNA helicase activity"/>
    <property type="evidence" value="ECO:0007669"/>
    <property type="project" value="UniProtKB-EC"/>
</dbReference>
<comment type="catalytic activity">
    <reaction evidence="6">
        <text>Couples ATP hydrolysis with the unwinding of duplex DNA by translocating in the 3'-5' direction.</text>
        <dbReference type="EC" id="5.6.2.4"/>
    </reaction>
</comment>
<evidence type="ECO:0000256" key="1">
    <source>
        <dbReference type="ARBA" id="ARBA00022741"/>
    </source>
</evidence>
<dbReference type="PANTHER" id="PTHR11070:SF45">
    <property type="entry name" value="DNA 3'-5' HELICASE"/>
    <property type="match status" value="1"/>
</dbReference>
<organism evidence="11 12">
    <name type="scientific">Nocardia coubleae</name>
    <dbReference type="NCBI Taxonomy" id="356147"/>
    <lineage>
        <taxon>Bacteria</taxon>
        <taxon>Bacillati</taxon>
        <taxon>Actinomycetota</taxon>
        <taxon>Actinomycetes</taxon>
        <taxon>Mycobacteriales</taxon>
        <taxon>Nocardiaceae</taxon>
        <taxon>Nocardia</taxon>
    </lineage>
</organism>
<keyword evidence="5" id="KW-0413">Isomerase</keyword>
<dbReference type="GO" id="GO:0003677">
    <property type="term" value="F:DNA binding"/>
    <property type="evidence" value="ECO:0007669"/>
    <property type="project" value="InterPro"/>
</dbReference>
<dbReference type="GO" id="GO:0005829">
    <property type="term" value="C:cytosol"/>
    <property type="evidence" value="ECO:0007669"/>
    <property type="project" value="TreeGrafter"/>
</dbReference>
<dbReference type="Pfam" id="PF13361">
    <property type="entry name" value="UvrD_C"/>
    <property type="match status" value="1"/>
</dbReference>
<dbReference type="EMBL" id="JAAXOM010000008">
    <property type="protein sequence ID" value="NKX90970.1"/>
    <property type="molecule type" value="Genomic_DNA"/>
</dbReference>
<dbReference type="RefSeq" id="WP_067643183.1">
    <property type="nucleotide sequence ID" value="NZ_JAAXOM010000008.1"/>
</dbReference>
<evidence type="ECO:0000256" key="8">
    <source>
        <dbReference type="ARBA" id="ARBA00048988"/>
    </source>
</evidence>
<evidence type="ECO:0000313" key="12">
    <source>
        <dbReference type="Proteomes" id="UP000572007"/>
    </source>
</evidence>
<dbReference type="AlphaFoldDB" id="A0A846WEF0"/>
<keyword evidence="1 9" id="KW-0547">Nucleotide-binding</keyword>
<accession>A0A846WEF0</accession>
<evidence type="ECO:0000256" key="9">
    <source>
        <dbReference type="PROSITE-ProRule" id="PRU00560"/>
    </source>
</evidence>
<dbReference type="EC" id="5.6.2.4" evidence="7"/>
<dbReference type="Proteomes" id="UP000572007">
    <property type="component" value="Unassembled WGS sequence"/>
</dbReference>
<dbReference type="GO" id="GO:0005524">
    <property type="term" value="F:ATP binding"/>
    <property type="evidence" value="ECO:0007669"/>
    <property type="project" value="UniProtKB-UniRule"/>
</dbReference>
<evidence type="ECO:0000256" key="2">
    <source>
        <dbReference type="ARBA" id="ARBA00022801"/>
    </source>
</evidence>
<dbReference type="InterPro" id="IPR014017">
    <property type="entry name" value="DNA_helicase_UvrD-like_C"/>
</dbReference>
<dbReference type="InterPro" id="IPR027417">
    <property type="entry name" value="P-loop_NTPase"/>
</dbReference>
<evidence type="ECO:0000256" key="6">
    <source>
        <dbReference type="ARBA" id="ARBA00034617"/>
    </source>
</evidence>
<evidence type="ECO:0000259" key="10">
    <source>
        <dbReference type="PROSITE" id="PS51198"/>
    </source>
</evidence>
<evidence type="ECO:0000256" key="4">
    <source>
        <dbReference type="ARBA" id="ARBA00022840"/>
    </source>
</evidence>
<feature type="binding site" evidence="9">
    <location>
        <begin position="272"/>
        <end position="279"/>
    </location>
    <ligand>
        <name>ATP</name>
        <dbReference type="ChEBI" id="CHEBI:30616"/>
    </ligand>
</feature>
<dbReference type="Pfam" id="PF00580">
    <property type="entry name" value="UvrD-helicase"/>
    <property type="match status" value="1"/>
</dbReference>
<dbReference type="InterPro" id="IPR014016">
    <property type="entry name" value="UvrD-like_ATP-bd"/>
</dbReference>
<keyword evidence="4 9" id="KW-0067">ATP-binding</keyword>
<dbReference type="GO" id="GO:0000725">
    <property type="term" value="P:recombinational repair"/>
    <property type="evidence" value="ECO:0007669"/>
    <property type="project" value="TreeGrafter"/>
</dbReference>
<protein>
    <recommendedName>
        <fullName evidence="7">DNA 3'-5' helicase</fullName>
        <ecNumber evidence="7">5.6.2.4</ecNumber>
    </recommendedName>
</protein>
<comment type="catalytic activity">
    <reaction evidence="8">
        <text>ATP + H2O = ADP + phosphate + H(+)</text>
        <dbReference type="Rhea" id="RHEA:13065"/>
        <dbReference type="ChEBI" id="CHEBI:15377"/>
        <dbReference type="ChEBI" id="CHEBI:15378"/>
        <dbReference type="ChEBI" id="CHEBI:30616"/>
        <dbReference type="ChEBI" id="CHEBI:43474"/>
        <dbReference type="ChEBI" id="CHEBI:456216"/>
        <dbReference type="EC" id="5.6.2.4"/>
    </reaction>
</comment>
<evidence type="ECO:0000256" key="3">
    <source>
        <dbReference type="ARBA" id="ARBA00022806"/>
    </source>
</evidence>
<reference evidence="11 12" key="1">
    <citation type="submission" date="2020-04" db="EMBL/GenBank/DDBJ databases">
        <title>MicrobeNet Type strains.</title>
        <authorList>
            <person name="Nicholson A.C."/>
        </authorList>
    </citation>
    <scope>NUCLEOTIDE SEQUENCE [LARGE SCALE GENOMIC DNA]</scope>
    <source>
        <strain evidence="11 12">DSM 44960</strain>
    </source>
</reference>
<dbReference type="InterPro" id="IPR000212">
    <property type="entry name" value="DNA_helicase_UvrD/REP"/>
</dbReference>
<dbReference type="Gene3D" id="3.40.50.300">
    <property type="entry name" value="P-loop containing nucleotide triphosphate hydrolases"/>
    <property type="match status" value="2"/>
</dbReference>